<evidence type="ECO:0000313" key="2">
    <source>
        <dbReference type="Proteomes" id="UP000006701"/>
    </source>
</evidence>
<dbReference type="OMA" id="WRSILNV"/>
<dbReference type="VEuPathDB" id="FungiDB:ACLA_090400"/>
<evidence type="ECO:0000313" key="1">
    <source>
        <dbReference type="EMBL" id="EAW11347.1"/>
    </source>
</evidence>
<reference evidence="1 2" key="1">
    <citation type="journal article" date="2008" name="PLoS Genet.">
        <title>Genomic islands in the pathogenic filamentous fungus Aspergillus fumigatus.</title>
        <authorList>
            <person name="Fedorova N.D."/>
            <person name="Khaldi N."/>
            <person name="Joardar V.S."/>
            <person name="Maiti R."/>
            <person name="Amedeo P."/>
            <person name="Anderson M.J."/>
            <person name="Crabtree J."/>
            <person name="Silva J.C."/>
            <person name="Badger J.H."/>
            <person name="Albarraq A."/>
            <person name="Angiuoli S."/>
            <person name="Bussey H."/>
            <person name="Bowyer P."/>
            <person name="Cotty P.J."/>
            <person name="Dyer P.S."/>
            <person name="Egan A."/>
            <person name="Galens K."/>
            <person name="Fraser-Liggett C.M."/>
            <person name="Haas B.J."/>
            <person name="Inman J.M."/>
            <person name="Kent R."/>
            <person name="Lemieux S."/>
            <person name="Malavazi I."/>
            <person name="Orvis J."/>
            <person name="Roemer T."/>
            <person name="Ronning C.M."/>
            <person name="Sundaram J.P."/>
            <person name="Sutton G."/>
            <person name="Turner G."/>
            <person name="Venter J.C."/>
            <person name="White O.R."/>
            <person name="Whitty B.R."/>
            <person name="Youngman P."/>
            <person name="Wolfe K.H."/>
            <person name="Goldman G.H."/>
            <person name="Wortman J.R."/>
            <person name="Jiang B."/>
            <person name="Denning D.W."/>
            <person name="Nierman W.C."/>
        </authorList>
    </citation>
    <scope>NUCLEOTIDE SEQUENCE [LARGE SCALE GENOMIC DNA]</scope>
    <source>
        <strain evidence="2">ATCC 1007 / CBS 513.65 / DSM 816 / NCTC 3887 / NRRL 1</strain>
    </source>
</reference>
<keyword evidence="2" id="KW-1185">Reference proteome</keyword>
<dbReference type="HOGENOM" id="CLU_2637618_0_0_1"/>
<name>A1CEP8_ASPCL</name>
<proteinExistence type="predicted"/>
<dbReference type="GeneID" id="4705041"/>
<organism evidence="1 2">
    <name type="scientific">Aspergillus clavatus (strain ATCC 1007 / CBS 513.65 / DSM 816 / NCTC 3887 / NRRL 1 / QM 1276 / 107)</name>
    <dbReference type="NCBI Taxonomy" id="344612"/>
    <lineage>
        <taxon>Eukaryota</taxon>
        <taxon>Fungi</taxon>
        <taxon>Dikarya</taxon>
        <taxon>Ascomycota</taxon>
        <taxon>Pezizomycotina</taxon>
        <taxon>Eurotiomycetes</taxon>
        <taxon>Eurotiomycetidae</taxon>
        <taxon>Eurotiales</taxon>
        <taxon>Aspergillaceae</taxon>
        <taxon>Aspergillus</taxon>
        <taxon>Aspergillus subgen. Fumigati</taxon>
    </lineage>
</organism>
<protein>
    <submittedName>
        <fullName evidence="1">Uncharacterized protein</fullName>
    </submittedName>
</protein>
<dbReference type="AlphaFoldDB" id="A1CEP8"/>
<dbReference type="RefSeq" id="XP_001272773.1">
    <property type="nucleotide sequence ID" value="XM_001272772.1"/>
</dbReference>
<gene>
    <name evidence="1" type="ORF">ACLA_090400</name>
</gene>
<sequence>MKRQGNPLWGRVHHSPFYKNGRWRSILNVIWSVAESLGITLVYKKVDDTDTSGYQPRTPKTKPAIGVSYPLTILDKR</sequence>
<accession>A1CEP8</accession>
<dbReference type="KEGG" id="act:ACLA_090400"/>
<dbReference type="Proteomes" id="UP000006701">
    <property type="component" value="Unassembled WGS sequence"/>
</dbReference>
<dbReference type="EMBL" id="DS027052">
    <property type="protein sequence ID" value="EAW11347.1"/>
    <property type="molecule type" value="Genomic_DNA"/>
</dbReference>